<protein>
    <recommendedName>
        <fullName evidence="4">Zinc knuckle CX2CX4HX4C domain-containing protein</fullName>
    </recommendedName>
</protein>
<proteinExistence type="predicted"/>
<evidence type="ECO:0000313" key="2">
    <source>
        <dbReference type="EMBL" id="MBA0749865.1"/>
    </source>
</evidence>
<evidence type="ECO:0000256" key="1">
    <source>
        <dbReference type="SAM" id="MobiDB-lite"/>
    </source>
</evidence>
<gene>
    <name evidence="2" type="ORF">Gogos_003743</name>
</gene>
<name>A0A7J9CNT2_GOSGO</name>
<dbReference type="AlphaFoldDB" id="A0A7J9CNT2"/>
<evidence type="ECO:0000313" key="3">
    <source>
        <dbReference type="Proteomes" id="UP000593579"/>
    </source>
</evidence>
<feature type="region of interest" description="Disordered" evidence="1">
    <location>
        <begin position="89"/>
        <end position="125"/>
    </location>
</feature>
<evidence type="ECO:0008006" key="4">
    <source>
        <dbReference type="Google" id="ProtNLM"/>
    </source>
</evidence>
<accession>A0A7J9CNT2</accession>
<sequence>MGDFWAVLDSEALVTRFLDDTVIGQAIGSIVRIDENNDSAKRGRFARMRVKYESLPNVCFKCRLYGHRIDLCPKEQPFGPIVDGMIVEHRKQQKGRSMGDKSSENQGGVGEGSKFDALGENQGLV</sequence>
<reference evidence="2 3" key="1">
    <citation type="journal article" date="2019" name="Genome Biol. Evol.">
        <title>Insights into the evolution of the New World diploid cottons (Gossypium, subgenus Houzingenia) based on genome sequencing.</title>
        <authorList>
            <person name="Grover C.E."/>
            <person name="Arick M.A. 2nd"/>
            <person name="Thrash A."/>
            <person name="Conover J.L."/>
            <person name="Sanders W.S."/>
            <person name="Peterson D.G."/>
            <person name="Frelichowski J.E."/>
            <person name="Scheffler J.A."/>
            <person name="Scheffler B.E."/>
            <person name="Wendel J.F."/>
        </authorList>
    </citation>
    <scope>NUCLEOTIDE SEQUENCE [LARGE SCALE GENOMIC DNA]</scope>
    <source>
        <strain evidence="2">5</strain>
        <tissue evidence="2">Leaf</tissue>
    </source>
</reference>
<dbReference type="Proteomes" id="UP000593579">
    <property type="component" value="Unassembled WGS sequence"/>
</dbReference>
<organism evidence="2 3">
    <name type="scientific">Gossypium gossypioides</name>
    <name type="common">Mexican cotton</name>
    <name type="synonym">Selera gossypioides</name>
    <dbReference type="NCBI Taxonomy" id="34282"/>
    <lineage>
        <taxon>Eukaryota</taxon>
        <taxon>Viridiplantae</taxon>
        <taxon>Streptophyta</taxon>
        <taxon>Embryophyta</taxon>
        <taxon>Tracheophyta</taxon>
        <taxon>Spermatophyta</taxon>
        <taxon>Magnoliopsida</taxon>
        <taxon>eudicotyledons</taxon>
        <taxon>Gunneridae</taxon>
        <taxon>Pentapetalae</taxon>
        <taxon>rosids</taxon>
        <taxon>malvids</taxon>
        <taxon>Malvales</taxon>
        <taxon>Malvaceae</taxon>
        <taxon>Malvoideae</taxon>
        <taxon>Gossypium</taxon>
    </lineage>
</organism>
<dbReference type="EMBL" id="JABEZY010000011">
    <property type="protein sequence ID" value="MBA0749865.1"/>
    <property type="molecule type" value="Genomic_DNA"/>
</dbReference>
<keyword evidence="3" id="KW-1185">Reference proteome</keyword>
<comment type="caution">
    <text evidence="2">The sequence shown here is derived from an EMBL/GenBank/DDBJ whole genome shotgun (WGS) entry which is preliminary data.</text>
</comment>